<evidence type="ECO:0000259" key="1">
    <source>
        <dbReference type="Pfam" id="PF01636"/>
    </source>
</evidence>
<dbReference type="InterPro" id="IPR051678">
    <property type="entry name" value="AGP_Transferase"/>
</dbReference>
<accession>A0A117J4A8</accession>
<dbReference type="Gene3D" id="3.90.1200.10">
    <property type="match status" value="1"/>
</dbReference>
<dbReference type="STRING" id="1299998.AUL39_05740"/>
<dbReference type="EMBL" id="LOJF01000009">
    <property type="protein sequence ID" value="KUH58496.1"/>
    <property type="molecule type" value="Genomic_DNA"/>
</dbReference>
<evidence type="ECO:0000313" key="2">
    <source>
        <dbReference type="EMBL" id="KUH58496.1"/>
    </source>
</evidence>
<keyword evidence="2" id="KW-0808">Transferase</keyword>
<organism evidence="2 3">
    <name type="scientific">Tractidigestivibacter scatoligenes</name>
    <name type="common">Olsenella scatoligenes</name>
    <dbReference type="NCBI Taxonomy" id="1299998"/>
    <lineage>
        <taxon>Bacteria</taxon>
        <taxon>Bacillati</taxon>
        <taxon>Actinomycetota</taxon>
        <taxon>Coriobacteriia</taxon>
        <taxon>Coriobacteriales</taxon>
        <taxon>Atopobiaceae</taxon>
        <taxon>Tractidigestivibacter</taxon>
    </lineage>
</organism>
<comment type="caution">
    <text evidence="2">The sequence shown here is derived from an EMBL/GenBank/DDBJ whole genome shotgun (WGS) entry which is preliminary data.</text>
</comment>
<dbReference type="OrthoDB" id="9797603at2"/>
<dbReference type="SUPFAM" id="SSF56112">
    <property type="entry name" value="Protein kinase-like (PK-like)"/>
    <property type="match status" value="1"/>
</dbReference>
<dbReference type="InterPro" id="IPR002575">
    <property type="entry name" value="Aminoglycoside_PTrfase"/>
</dbReference>
<reference evidence="2 3" key="1">
    <citation type="submission" date="2015-12" db="EMBL/GenBank/DDBJ databases">
        <title>Draft Genome Sequence of Olsenella scatoligenes SK9K4T; a Producer of 3-Methylindole- (skatole) and 4-Methylphenol- (p-cresol) Isolated from Pig Feces.</title>
        <authorList>
            <person name="Li X."/>
            <person name="Borg B."/>
            <person name="Canibe N."/>
        </authorList>
    </citation>
    <scope>NUCLEOTIDE SEQUENCE [LARGE SCALE GENOMIC DNA]</scope>
    <source>
        <strain evidence="2 3">SK9K4</strain>
    </source>
</reference>
<dbReference type="RefSeq" id="WP_059054603.1">
    <property type="nucleotide sequence ID" value="NZ_LOJF01000009.1"/>
</dbReference>
<dbReference type="GO" id="GO:0016740">
    <property type="term" value="F:transferase activity"/>
    <property type="evidence" value="ECO:0007669"/>
    <property type="project" value="UniProtKB-KW"/>
</dbReference>
<dbReference type="AlphaFoldDB" id="A0A117J4A8"/>
<keyword evidence="3" id="KW-1185">Reference proteome</keyword>
<name>A0A117J4A8_TRASO</name>
<protein>
    <submittedName>
        <fullName evidence="2">Aminoglycoside phosphotransferase</fullName>
    </submittedName>
</protein>
<sequence length="257" mass="29026">MKLSDDKVEIVRRHNKVVYHDGDRTVKVFVPTKPAVDVFREALNLARMEQAEGLNTPQVLEVSQVEDGSWALAMKYVPGKTLHEMMDEAKGTPKFDELLKFFVDLQIKVQKTPAPKALNAQGDKLVRMISRVKGMDPSARYDLQMRADRMKRGTAICHGDFNPTNIVVGEGEPFVCDWTHVTVGLPEADAAMTYMLLKLEFPEAADKYLDVYSKSADVPKQKIMYWLPVVAAAELSRGRKGNEEFLKGWIDMASDYE</sequence>
<gene>
    <name evidence="2" type="ORF">AUL39_05740</name>
</gene>
<evidence type="ECO:0000313" key="3">
    <source>
        <dbReference type="Proteomes" id="UP000054078"/>
    </source>
</evidence>
<proteinExistence type="predicted"/>
<feature type="domain" description="Aminoglycoside phosphotransferase" evidence="1">
    <location>
        <begin position="21"/>
        <end position="209"/>
    </location>
</feature>
<dbReference type="PANTHER" id="PTHR21310">
    <property type="entry name" value="AMINOGLYCOSIDE PHOSPHOTRANSFERASE-RELATED-RELATED"/>
    <property type="match status" value="1"/>
</dbReference>
<dbReference type="Pfam" id="PF01636">
    <property type="entry name" value="APH"/>
    <property type="match status" value="1"/>
</dbReference>
<dbReference type="Proteomes" id="UP000054078">
    <property type="component" value="Unassembled WGS sequence"/>
</dbReference>
<dbReference type="InterPro" id="IPR011009">
    <property type="entry name" value="Kinase-like_dom_sf"/>
</dbReference>